<dbReference type="PANTHER" id="PTHR31710:SF39">
    <property type="entry name" value="PLANT THIONIN FAMILY PROTEIN"/>
    <property type="match status" value="1"/>
</dbReference>
<evidence type="ECO:0008006" key="6">
    <source>
        <dbReference type="Google" id="ProtNLM"/>
    </source>
</evidence>
<gene>
    <name evidence="4" type="ORF">BRAA06T24882Z</name>
    <name evidence="2" type="ORF">BRAPAZ1V2_A06P18800.2</name>
    <name evidence="3" type="ORF">BRARA_F01581</name>
</gene>
<dbReference type="Proteomes" id="UP000694005">
    <property type="component" value="Chromosome A06"/>
</dbReference>
<dbReference type="EMBL" id="CM010633">
    <property type="protein sequence ID" value="RID58275.1"/>
    <property type="molecule type" value="Genomic_DNA"/>
</dbReference>
<proteinExistence type="predicted"/>
<organism evidence="3 5">
    <name type="scientific">Brassica campestris</name>
    <name type="common">Field mustard</name>
    <dbReference type="NCBI Taxonomy" id="3711"/>
    <lineage>
        <taxon>Eukaryota</taxon>
        <taxon>Viridiplantae</taxon>
        <taxon>Streptophyta</taxon>
        <taxon>Embryophyta</taxon>
        <taxon>Tracheophyta</taxon>
        <taxon>Spermatophyta</taxon>
        <taxon>Magnoliopsida</taxon>
        <taxon>eudicotyledons</taxon>
        <taxon>Gunneridae</taxon>
        <taxon>Pentapetalae</taxon>
        <taxon>rosids</taxon>
        <taxon>malvids</taxon>
        <taxon>Brassicales</taxon>
        <taxon>Brassicaceae</taxon>
        <taxon>Brassiceae</taxon>
        <taxon>Brassica</taxon>
    </lineage>
</organism>
<dbReference type="EMBL" id="LR031569">
    <property type="protein sequence ID" value="VDC66342.1"/>
    <property type="molecule type" value="Genomic_DNA"/>
</dbReference>
<reference evidence="4" key="2">
    <citation type="submission" date="2018-11" db="EMBL/GenBank/DDBJ databases">
        <authorList>
            <consortium name="Genoscope - CEA"/>
            <person name="William W."/>
        </authorList>
    </citation>
    <scope>NUCLEOTIDE SEQUENCE</scope>
</reference>
<dbReference type="Proteomes" id="UP000264353">
    <property type="component" value="Chromosome A6"/>
</dbReference>
<keyword evidence="1" id="KW-0732">Signal</keyword>
<sequence length="98" mass="10736">MAIQVSKKVASVLIIVILFTIFFSAQVSHSKTIDVGCVKNCIVNQCMKASNKATPATCDNPCKTICTTTGINSYIVPRRGGRDPIKAFCITFKWFCNN</sequence>
<dbReference type="AlphaFoldDB" id="A0A397YY59"/>
<reference evidence="3 5" key="1">
    <citation type="submission" date="2018-06" db="EMBL/GenBank/DDBJ databases">
        <title>WGS assembly of Brassica rapa FPsc.</title>
        <authorList>
            <person name="Bowman J."/>
            <person name="Kohchi T."/>
            <person name="Yamato K."/>
            <person name="Jenkins J."/>
            <person name="Shu S."/>
            <person name="Ishizaki K."/>
            <person name="Yamaoka S."/>
            <person name="Nishihama R."/>
            <person name="Nakamura Y."/>
            <person name="Berger F."/>
            <person name="Adam C."/>
            <person name="Aki S."/>
            <person name="Althoff F."/>
            <person name="Araki T."/>
            <person name="Arteaga-Vazquez M."/>
            <person name="Balasubrmanian S."/>
            <person name="Bauer D."/>
            <person name="Boehm C."/>
            <person name="Briginshaw L."/>
            <person name="Caballero-Perez J."/>
            <person name="Catarino B."/>
            <person name="Chen F."/>
            <person name="Chiyoda S."/>
            <person name="Chovatia M."/>
            <person name="Davies K."/>
            <person name="Delmans M."/>
            <person name="Demura T."/>
            <person name="Dierschke T."/>
            <person name="Dolan L."/>
            <person name="Dorantes-Acosta A."/>
            <person name="Eklund D."/>
            <person name="Florent S."/>
            <person name="Flores-Sandoval E."/>
            <person name="Fujiyama A."/>
            <person name="Fukuzawa H."/>
            <person name="Galik B."/>
            <person name="Grimanelli D."/>
            <person name="Grimwood J."/>
            <person name="Grossniklaus U."/>
            <person name="Hamada T."/>
            <person name="Haseloff J."/>
            <person name="Hetherington A."/>
            <person name="Higo A."/>
            <person name="Hirakawa Y."/>
            <person name="Hundley H."/>
            <person name="Ikeda Y."/>
            <person name="Inoue K."/>
            <person name="Inoue S."/>
            <person name="Ishida S."/>
            <person name="Jia Q."/>
            <person name="Kakita M."/>
            <person name="Kanazawa T."/>
            <person name="Kawai Y."/>
            <person name="Kawashima T."/>
            <person name="Kennedy M."/>
            <person name="Kinose K."/>
            <person name="Kinoshita T."/>
            <person name="Kohara Y."/>
            <person name="Koide E."/>
            <person name="Komatsu K."/>
            <person name="Kopischke S."/>
            <person name="Kubo M."/>
            <person name="Kyozuka J."/>
            <person name="Lagercrantz U."/>
            <person name="Lin S."/>
            <person name="Lindquist E."/>
            <person name="Lipzen A."/>
            <person name="Lu C."/>
            <person name="Luna E."/>
            <person name="Martienssen R."/>
            <person name="Minamino N."/>
            <person name="Mizutani M."/>
            <person name="Mizutani M."/>
            <person name="Mochizuki N."/>
            <person name="Monte I."/>
            <person name="Mosher R."/>
            <person name="Nagasaki H."/>
            <person name="Nakagami H."/>
            <person name="Naramoto S."/>
            <person name="Nishitani K."/>
            <person name="Ohtani M."/>
            <person name="Okamoto T."/>
            <person name="Okumura M."/>
            <person name="Phillips J."/>
            <person name="Pollak B."/>
            <person name="Reinders A."/>
            <person name="Roevekamp M."/>
            <person name="Sano R."/>
            <person name="Sawa S."/>
            <person name="Schmid M."/>
            <person name="Shirakawa M."/>
            <person name="Solano R."/>
            <person name="Spunde A."/>
            <person name="Suetsugu N."/>
            <person name="Sugano S."/>
            <person name="Sugiyama A."/>
            <person name="Sun R."/>
            <person name="Suzuki Y."/>
            <person name="Takenaka M."/>
            <person name="Takezawa D."/>
            <person name="Tomogane H."/>
            <person name="Tsuzuki M."/>
            <person name="Ueda T."/>
            <person name="Umeda M."/>
            <person name="Ward J."/>
            <person name="Watanabe Y."/>
            <person name="Yazaki K."/>
            <person name="Yokoyama R."/>
            <person name="Yoshitake Y."/>
            <person name="Yotsui I."/>
            <person name="Zachgo S."/>
            <person name="Schmutz J."/>
        </authorList>
    </citation>
    <scope>NUCLEOTIDE SEQUENCE [LARGE SCALE GENOMIC DNA]</scope>
    <source>
        <strain evidence="5">cv. B-3</strain>
    </source>
</reference>
<feature type="chain" id="PRO_5039799205" description="Plant thionin family protein" evidence="1">
    <location>
        <begin position="31"/>
        <end position="98"/>
    </location>
</feature>
<feature type="signal peptide" evidence="1">
    <location>
        <begin position="1"/>
        <end position="30"/>
    </location>
</feature>
<evidence type="ECO:0000313" key="3">
    <source>
        <dbReference type="EMBL" id="RID58275.1"/>
    </source>
</evidence>
<accession>A0A397YY59</accession>
<protein>
    <recommendedName>
        <fullName evidence="6">Plant thionin family protein</fullName>
    </recommendedName>
</protein>
<name>A0A397YY59_BRACM</name>
<dbReference type="Gramene" id="A06p18800.2_BraZ1">
    <property type="protein sequence ID" value="A06p18800.2_BraZ1.CDS.1"/>
    <property type="gene ID" value="A06g18800.2_BraZ1"/>
</dbReference>
<evidence type="ECO:0000256" key="1">
    <source>
        <dbReference type="SAM" id="SignalP"/>
    </source>
</evidence>
<dbReference type="EMBL" id="LS974622">
    <property type="protein sequence ID" value="CAG7869640.1"/>
    <property type="molecule type" value="Genomic_DNA"/>
</dbReference>
<evidence type="ECO:0000313" key="2">
    <source>
        <dbReference type="EMBL" id="CAG7869640.1"/>
    </source>
</evidence>
<evidence type="ECO:0000313" key="4">
    <source>
        <dbReference type="EMBL" id="VDC66342.1"/>
    </source>
</evidence>
<dbReference type="PANTHER" id="PTHR31710">
    <property type="entry name" value="GB|AAF16529.1-RELATED"/>
    <property type="match status" value="1"/>
</dbReference>
<evidence type="ECO:0000313" key="5">
    <source>
        <dbReference type="Proteomes" id="UP000264353"/>
    </source>
</evidence>